<feature type="chain" id="PRO_5047005760" description="DUF2846 domain-containing protein" evidence="1">
    <location>
        <begin position="21"/>
        <end position="108"/>
    </location>
</feature>
<evidence type="ECO:0000313" key="3">
    <source>
        <dbReference type="Proteomes" id="UP001500359"/>
    </source>
</evidence>
<keyword evidence="3" id="KW-1185">Reference proteome</keyword>
<proteinExistence type="predicted"/>
<evidence type="ECO:0000256" key="1">
    <source>
        <dbReference type="SAM" id="SignalP"/>
    </source>
</evidence>
<accession>A0ABP3X1X4</accession>
<protein>
    <recommendedName>
        <fullName evidence="4">DUF2846 domain-containing protein</fullName>
    </recommendedName>
</protein>
<dbReference type="EMBL" id="BAAAFD010000013">
    <property type="protein sequence ID" value="GAA0859723.1"/>
    <property type="molecule type" value="Genomic_DNA"/>
</dbReference>
<gene>
    <name evidence="2" type="ORF">GCM10009114_34270</name>
</gene>
<evidence type="ECO:0008006" key="4">
    <source>
        <dbReference type="Google" id="ProtNLM"/>
    </source>
</evidence>
<organism evidence="2 3">
    <name type="scientific">Aliiglaciecola litoralis</name>
    <dbReference type="NCBI Taxonomy" id="582857"/>
    <lineage>
        <taxon>Bacteria</taxon>
        <taxon>Pseudomonadati</taxon>
        <taxon>Pseudomonadota</taxon>
        <taxon>Gammaproteobacteria</taxon>
        <taxon>Alteromonadales</taxon>
        <taxon>Alteromonadaceae</taxon>
        <taxon>Aliiglaciecola</taxon>
    </lineage>
</organism>
<keyword evidence="1" id="KW-0732">Signal</keyword>
<comment type="caution">
    <text evidence="2">The sequence shown here is derived from an EMBL/GenBank/DDBJ whole genome shotgun (WGS) entry which is preliminary data.</text>
</comment>
<feature type="signal peptide" evidence="1">
    <location>
        <begin position="1"/>
        <end position="20"/>
    </location>
</feature>
<dbReference type="RefSeq" id="WP_343862207.1">
    <property type="nucleotide sequence ID" value="NZ_BAAAFD010000013.1"/>
</dbReference>
<reference evidence="3" key="1">
    <citation type="journal article" date="2019" name="Int. J. Syst. Evol. Microbiol.">
        <title>The Global Catalogue of Microorganisms (GCM) 10K type strain sequencing project: providing services to taxonomists for standard genome sequencing and annotation.</title>
        <authorList>
            <consortium name="The Broad Institute Genomics Platform"/>
            <consortium name="The Broad Institute Genome Sequencing Center for Infectious Disease"/>
            <person name="Wu L."/>
            <person name="Ma J."/>
        </authorList>
    </citation>
    <scope>NUCLEOTIDE SEQUENCE [LARGE SCALE GENOMIC DNA]</scope>
    <source>
        <strain evidence="3">JCM 15896</strain>
    </source>
</reference>
<evidence type="ECO:0000313" key="2">
    <source>
        <dbReference type="EMBL" id="GAA0859723.1"/>
    </source>
</evidence>
<dbReference type="PROSITE" id="PS51257">
    <property type="entry name" value="PROKAR_LIPOPROTEIN"/>
    <property type="match status" value="1"/>
</dbReference>
<name>A0ABP3X1X4_9ALTE</name>
<sequence length="108" mass="12029">MKFLSLLLLVFMTVGCQSNYQTVTQADDSIAYVQLSGNFWGTELIIDDNAPIVITEGKLETFKLDGKEVIKFELGTGSHRIKVLRAGKLVVDRKIYVSDGNTFEVVVK</sequence>
<dbReference type="Proteomes" id="UP001500359">
    <property type="component" value="Unassembled WGS sequence"/>
</dbReference>